<proteinExistence type="predicted"/>
<sequence>MTLKHTLRSHQKPVSFVAWSPDDTMLLTCGNLEVLKLWDVESGTCKRTFGNHSFTVSSCAWFPDSNRLVCGSSDAEKGICMWDCEGNEIKSWKGSRMPKVLDIAVTPDGENLISIFGEKDIRILNVMTNTDRVISEEHPITSLSISGDGKFLIVNLNSQEIHMWDVAGKSAKPLKYMGHRQHKYVIRSCFGGSNSMFIASGSENSQVYIWNRRSPNPIEILSGHSMTVNSVSWNPKRPQMFGIGKLISHGQRGGHYLQGHCSEKIGLGHSGRTRLCYLNDQIIGFHFSYLSSLFNSDDPSSLSFWLANCQDVKSGKNFMEPLNFSGKKLVLFTVNNDNDDLDGGESGTHWSLLVFYRNTNVISMAC</sequence>
<reference evidence="4 5" key="1">
    <citation type="submission" date="2019-07" db="EMBL/GenBank/DDBJ databases">
        <title>De Novo Assembly of kiwifruit Actinidia rufa.</title>
        <authorList>
            <person name="Sugita-Konishi S."/>
            <person name="Sato K."/>
            <person name="Mori E."/>
            <person name="Abe Y."/>
            <person name="Kisaki G."/>
            <person name="Hamano K."/>
            <person name="Suezawa K."/>
            <person name="Otani M."/>
            <person name="Fukuda T."/>
            <person name="Manabe T."/>
            <person name="Gomi K."/>
            <person name="Tabuchi M."/>
            <person name="Akimitsu K."/>
            <person name="Kataoka I."/>
        </authorList>
    </citation>
    <scope>NUCLEOTIDE SEQUENCE [LARGE SCALE GENOMIC DNA]</scope>
    <source>
        <strain evidence="5">cv. Fuchu</strain>
    </source>
</reference>
<dbReference type="InterPro" id="IPR036322">
    <property type="entry name" value="WD40_repeat_dom_sf"/>
</dbReference>
<evidence type="ECO:0000256" key="3">
    <source>
        <dbReference type="PROSITE-ProRule" id="PRU00221"/>
    </source>
</evidence>
<evidence type="ECO:0000256" key="2">
    <source>
        <dbReference type="ARBA" id="ARBA00022737"/>
    </source>
</evidence>
<dbReference type="Pfam" id="PF00400">
    <property type="entry name" value="WD40"/>
    <property type="match status" value="3"/>
</dbReference>
<dbReference type="PROSITE" id="PS50082">
    <property type="entry name" value="WD_REPEATS_2"/>
    <property type="match status" value="1"/>
</dbReference>
<comment type="caution">
    <text evidence="4">The sequence shown here is derived from an EMBL/GenBank/DDBJ whole genome shotgun (WGS) entry which is preliminary data.</text>
</comment>
<accession>A0A7J0FLC9</accession>
<dbReference type="AlphaFoldDB" id="A0A7J0FLC9"/>
<evidence type="ECO:0000313" key="4">
    <source>
        <dbReference type="EMBL" id="GFY99528.1"/>
    </source>
</evidence>
<dbReference type="Proteomes" id="UP000585474">
    <property type="component" value="Unassembled WGS sequence"/>
</dbReference>
<dbReference type="SMART" id="SM00320">
    <property type="entry name" value="WD40"/>
    <property type="match status" value="6"/>
</dbReference>
<name>A0A7J0FLC9_9ERIC</name>
<dbReference type="InterPro" id="IPR051350">
    <property type="entry name" value="WD_repeat-ST_regulator"/>
</dbReference>
<dbReference type="SUPFAM" id="SSF50978">
    <property type="entry name" value="WD40 repeat-like"/>
    <property type="match status" value="1"/>
</dbReference>
<evidence type="ECO:0000256" key="1">
    <source>
        <dbReference type="ARBA" id="ARBA00022574"/>
    </source>
</evidence>
<keyword evidence="1 3" id="KW-0853">WD repeat</keyword>
<protein>
    <submittedName>
        <fullName evidence="4">Transducin family protein</fullName>
    </submittedName>
</protein>
<dbReference type="PROSITE" id="PS50294">
    <property type="entry name" value="WD_REPEATS_REGION"/>
    <property type="match status" value="1"/>
</dbReference>
<dbReference type="PANTHER" id="PTHR22838:SF23">
    <property type="entry name" value="WD REPEAT-CONTAINING PROTEIN WDS HOMOLOG"/>
    <property type="match status" value="1"/>
</dbReference>
<keyword evidence="5" id="KW-1185">Reference proteome</keyword>
<dbReference type="InterPro" id="IPR015943">
    <property type="entry name" value="WD40/YVTN_repeat-like_dom_sf"/>
</dbReference>
<dbReference type="Gene3D" id="3.40.395.10">
    <property type="entry name" value="Adenoviral Proteinase, Chain A"/>
    <property type="match status" value="1"/>
</dbReference>
<dbReference type="OrthoDB" id="972532at2759"/>
<dbReference type="InterPro" id="IPR038765">
    <property type="entry name" value="Papain-like_cys_pep_sf"/>
</dbReference>
<dbReference type="Gene3D" id="2.130.10.10">
    <property type="entry name" value="YVTN repeat-like/Quinoprotein amine dehydrogenase"/>
    <property type="match status" value="1"/>
</dbReference>
<dbReference type="PANTHER" id="PTHR22838">
    <property type="entry name" value="WD REPEAT PROTEIN 26-RELATED"/>
    <property type="match status" value="1"/>
</dbReference>
<dbReference type="EMBL" id="BJWL01000013">
    <property type="protein sequence ID" value="GFY99528.1"/>
    <property type="molecule type" value="Genomic_DNA"/>
</dbReference>
<organism evidence="4 5">
    <name type="scientific">Actinidia rufa</name>
    <dbReference type="NCBI Taxonomy" id="165716"/>
    <lineage>
        <taxon>Eukaryota</taxon>
        <taxon>Viridiplantae</taxon>
        <taxon>Streptophyta</taxon>
        <taxon>Embryophyta</taxon>
        <taxon>Tracheophyta</taxon>
        <taxon>Spermatophyta</taxon>
        <taxon>Magnoliopsida</taxon>
        <taxon>eudicotyledons</taxon>
        <taxon>Gunneridae</taxon>
        <taxon>Pentapetalae</taxon>
        <taxon>asterids</taxon>
        <taxon>Ericales</taxon>
        <taxon>Actinidiaceae</taxon>
        <taxon>Actinidia</taxon>
    </lineage>
</organism>
<keyword evidence="2" id="KW-0677">Repeat</keyword>
<gene>
    <name evidence="4" type="ORF">Acr_13g0009280</name>
</gene>
<dbReference type="InterPro" id="IPR001680">
    <property type="entry name" value="WD40_rpt"/>
</dbReference>
<dbReference type="SUPFAM" id="SSF54001">
    <property type="entry name" value="Cysteine proteinases"/>
    <property type="match status" value="1"/>
</dbReference>
<evidence type="ECO:0000313" key="5">
    <source>
        <dbReference type="Proteomes" id="UP000585474"/>
    </source>
</evidence>
<feature type="repeat" description="WD" evidence="3">
    <location>
        <begin position="7"/>
        <end position="48"/>
    </location>
</feature>